<gene>
    <name evidence="2" type="ORF">JJB79_00495</name>
</gene>
<evidence type="ECO:0000313" key="2">
    <source>
        <dbReference type="EMBL" id="MBM0745903.1"/>
    </source>
</evidence>
<dbReference type="Proteomes" id="UP000809137">
    <property type="component" value="Unassembled WGS sequence"/>
</dbReference>
<evidence type="ECO:0008006" key="4">
    <source>
        <dbReference type="Google" id="ProtNLM"/>
    </source>
</evidence>
<sequence length="282" mass="31741">MKCHLCATLLLTYLAACPTQAATAPCPPLSHNISSSNLWILLGGAAKGAVRQVIAGEFGKDVDSQKRVLGQFDRCGDLMVADISYDKREGNIVLSMEQHIARVQRGWVAEYAWRVTAIKSGREEVVDQRQGTLSWRKGPQGNIISATDKFVNMGSEGSAAIAYHYDPRLRVQKSVTRGSDKQNNGENRWRWNAQDRVVETQSARSREIWRYDKQWRELGLSGLATTPVSTLHSTDTCQLWDEAGNCTLSFLHEKEVFAKGTIERHLTSAYKYQYWDRSADEQ</sequence>
<protein>
    <recommendedName>
        <fullName evidence="4">YD repeat-containing protein</fullName>
    </recommendedName>
</protein>
<proteinExistence type="predicted"/>
<keyword evidence="1" id="KW-0732">Signal</keyword>
<dbReference type="Gene3D" id="2.180.10.10">
    <property type="entry name" value="RHS repeat-associated core"/>
    <property type="match status" value="1"/>
</dbReference>
<evidence type="ECO:0000256" key="1">
    <source>
        <dbReference type="SAM" id="SignalP"/>
    </source>
</evidence>
<name>A0ABS1Z0I4_9GAMM</name>
<dbReference type="EMBL" id="JAFCXS010000001">
    <property type="protein sequence ID" value="MBM0745903.1"/>
    <property type="molecule type" value="Genomic_DNA"/>
</dbReference>
<feature type="chain" id="PRO_5047211217" description="YD repeat-containing protein" evidence="1">
    <location>
        <begin position="22"/>
        <end position="282"/>
    </location>
</feature>
<accession>A0ABS1Z0I4</accession>
<reference evidence="2 3" key="1">
    <citation type="submission" date="2021-01" db="EMBL/GenBank/DDBJ databases">
        <title>Complete genome sequence of Pantoea eucrina OB49, a heavy metal tolerant bacterium with PGPR potential isolated from wheat in Algeria.</title>
        <authorList>
            <person name="Lekired A."/>
            <person name="Ouzari I.H."/>
        </authorList>
    </citation>
    <scope>NUCLEOTIDE SEQUENCE [LARGE SCALE GENOMIC DNA]</scope>
    <source>
        <strain evidence="2 3">OB49</strain>
    </source>
</reference>
<organism evidence="2 3">
    <name type="scientific">Pantoea eucrina</name>
    <dbReference type="NCBI Taxonomy" id="472693"/>
    <lineage>
        <taxon>Bacteria</taxon>
        <taxon>Pseudomonadati</taxon>
        <taxon>Pseudomonadota</taxon>
        <taxon>Gammaproteobacteria</taxon>
        <taxon>Enterobacterales</taxon>
        <taxon>Erwiniaceae</taxon>
        <taxon>Pantoea</taxon>
    </lineage>
</organism>
<keyword evidence="3" id="KW-1185">Reference proteome</keyword>
<evidence type="ECO:0000313" key="3">
    <source>
        <dbReference type="Proteomes" id="UP000809137"/>
    </source>
</evidence>
<dbReference type="GeneID" id="84691503"/>
<feature type="signal peptide" evidence="1">
    <location>
        <begin position="1"/>
        <end position="21"/>
    </location>
</feature>
<comment type="caution">
    <text evidence="2">The sequence shown here is derived from an EMBL/GenBank/DDBJ whole genome shotgun (WGS) entry which is preliminary data.</text>
</comment>
<dbReference type="RefSeq" id="WP_039384901.1">
    <property type="nucleotide sequence ID" value="NZ_CP083448.1"/>
</dbReference>